<keyword evidence="3" id="KW-1185">Reference proteome</keyword>
<evidence type="ECO:0000313" key="3">
    <source>
        <dbReference type="Proteomes" id="UP001066276"/>
    </source>
</evidence>
<organism evidence="2 3">
    <name type="scientific">Pleurodeles waltl</name>
    <name type="common">Iberian ribbed newt</name>
    <dbReference type="NCBI Taxonomy" id="8319"/>
    <lineage>
        <taxon>Eukaryota</taxon>
        <taxon>Metazoa</taxon>
        <taxon>Chordata</taxon>
        <taxon>Craniata</taxon>
        <taxon>Vertebrata</taxon>
        <taxon>Euteleostomi</taxon>
        <taxon>Amphibia</taxon>
        <taxon>Batrachia</taxon>
        <taxon>Caudata</taxon>
        <taxon>Salamandroidea</taxon>
        <taxon>Salamandridae</taxon>
        <taxon>Pleurodelinae</taxon>
        <taxon>Pleurodeles</taxon>
    </lineage>
</organism>
<feature type="compositionally biased region" description="Basic and acidic residues" evidence="1">
    <location>
        <begin position="55"/>
        <end position="72"/>
    </location>
</feature>
<reference evidence="2" key="1">
    <citation type="journal article" date="2022" name="bioRxiv">
        <title>Sequencing and chromosome-scale assembly of the giantPleurodeles waltlgenome.</title>
        <authorList>
            <person name="Brown T."/>
            <person name="Elewa A."/>
            <person name="Iarovenko S."/>
            <person name="Subramanian E."/>
            <person name="Araus A.J."/>
            <person name="Petzold A."/>
            <person name="Susuki M."/>
            <person name="Suzuki K.-i.T."/>
            <person name="Hayashi T."/>
            <person name="Toyoda A."/>
            <person name="Oliveira C."/>
            <person name="Osipova E."/>
            <person name="Leigh N.D."/>
            <person name="Simon A."/>
            <person name="Yun M.H."/>
        </authorList>
    </citation>
    <scope>NUCLEOTIDE SEQUENCE</scope>
    <source>
        <strain evidence="2">20211129_DDA</strain>
        <tissue evidence="2">Liver</tissue>
    </source>
</reference>
<feature type="compositionally biased region" description="Polar residues" evidence="1">
    <location>
        <begin position="74"/>
        <end position="86"/>
    </location>
</feature>
<dbReference type="Proteomes" id="UP001066276">
    <property type="component" value="Chromosome 4_2"/>
</dbReference>
<gene>
    <name evidence="2" type="ORF">NDU88_004855</name>
</gene>
<evidence type="ECO:0000256" key="1">
    <source>
        <dbReference type="SAM" id="MobiDB-lite"/>
    </source>
</evidence>
<sequence>MTASLEEEKTQDPSKWNQGRAGDKTQDASEWSHGCTGEKMRDQSQRKRKSSARQNPKEDGYSRHPGEPKEEESGPNSNTTFLEERG</sequence>
<feature type="compositionally biased region" description="Basic and acidic residues" evidence="1">
    <location>
        <begin position="36"/>
        <end position="45"/>
    </location>
</feature>
<evidence type="ECO:0000313" key="2">
    <source>
        <dbReference type="EMBL" id="KAJ1164416.1"/>
    </source>
</evidence>
<name>A0AAV7SK22_PLEWA</name>
<dbReference type="EMBL" id="JANPWB010000008">
    <property type="protein sequence ID" value="KAJ1164416.1"/>
    <property type="molecule type" value="Genomic_DNA"/>
</dbReference>
<protein>
    <submittedName>
        <fullName evidence="2">Uncharacterized protein</fullName>
    </submittedName>
</protein>
<accession>A0AAV7SK22</accession>
<dbReference type="AlphaFoldDB" id="A0AAV7SK22"/>
<feature type="region of interest" description="Disordered" evidence="1">
    <location>
        <begin position="1"/>
        <end position="86"/>
    </location>
</feature>
<proteinExistence type="predicted"/>
<comment type="caution">
    <text evidence="2">The sequence shown here is derived from an EMBL/GenBank/DDBJ whole genome shotgun (WGS) entry which is preliminary data.</text>
</comment>
<feature type="compositionally biased region" description="Basic and acidic residues" evidence="1">
    <location>
        <begin position="1"/>
        <end position="12"/>
    </location>
</feature>